<dbReference type="PANTHER" id="PTHR40074:SF2">
    <property type="entry name" value="O-ACETYLTRANSFERASE WECH"/>
    <property type="match status" value="1"/>
</dbReference>
<dbReference type="EMBL" id="MFJX01000018">
    <property type="protein sequence ID" value="OGG31274.1"/>
    <property type="molecule type" value="Genomic_DNA"/>
</dbReference>
<dbReference type="GO" id="GO:0009246">
    <property type="term" value="P:enterobacterial common antigen biosynthetic process"/>
    <property type="evidence" value="ECO:0007669"/>
    <property type="project" value="TreeGrafter"/>
</dbReference>
<feature type="transmembrane region" description="Helical" evidence="7">
    <location>
        <begin position="212"/>
        <end position="232"/>
    </location>
</feature>
<feature type="transmembrane region" description="Helical" evidence="7">
    <location>
        <begin position="42"/>
        <end position="61"/>
    </location>
</feature>
<keyword evidence="6 7" id="KW-0472">Membrane</keyword>
<feature type="transmembrane region" description="Helical" evidence="7">
    <location>
        <begin position="156"/>
        <end position="177"/>
    </location>
</feature>
<accession>A0A1F6B2V4</accession>
<comment type="caution">
    <text evidence="9">The sequence shown here is derived from an EMBL/GenBank/DDBJ whole genome shotgun (WGS) entry which is preliminary data.</text>
</comment>
<evidence type="ECO:0000256" key="1">
    <source>
        <dbReference type="ARBA" id="ARBA00004651"/>
    </source>
</evidence>
<dbReference type="Proteomes" id="UP000176450">
    <property type="component" value="Unassembled WGS sequence"/>
</dbReference>
<proteinExistence type="inferred from homology"/>
<keyword evidence="3" id="KW-1003">Cell membrane</keyword>
<feature type="transmembrane region" description="Helical" evidence="7">
    <location>
        <begin position="183"/>
        <end position="200"/>
    </location>
</feature>
<comment type="subcellular location">
    <subcellularLocation>
        <location evidence="1">Cell membrane</location>
        <topology evidence="1">Multi-pass membrane protein</topology>
    </subcellularLocation>
</comment>
<reference evidence="9 10" key="1">
    <citation type="journal article" date="2016" name="Nat. Commun.">
        <title>Thousands of microbial genomes shed light on interconnected biogeochemical processes in an aquifer system.</title>
        <authorList>
            <person name="Anantharaman K."/>
            <person name="Brown C.T."/>
            <person name="Hug L.A."/>
            <person name="Sharon I."/>
            <person name="Castelle C.J."/>
            <person name="Probst A.J."/>
            <person name="Thomas B.C."/>
            <person name="Singh A."/>
            <person name="Wilkins M.J."/>
            <person name="Karaoz U."/>
            <person name="Brodie E.L."/>
            <person name="Williams K.H."/>
            <person name="Hubbard S.S."/>
            <person name="Banfield J.F."/>
        </authorList>
    </citation>
    <scope>NUCLEOTIDE SEQUENCE [LARGE SCALE GENOMIC DNA]</scope>
</reference>
<feature type="transmembrane region" description="Helical" evidence="7">
    <location>
        <begin position="12"/>
        <end position="30"/>
    </location>
</feature>
<dbReference type="Pfam" id="PF01757">
    <property type="entry name" value="Acyl_transf_3"/>
    <property type="match status" value="1"/>
</dbReference>
<evidence type="ECO:0000256" key="3">
    <source>
        <dbReference type="ARBA" id="ARBA00022475"/>
    </source>
</evidence>
<dbReference type="InterPro" id="IPR002656">
    <property type="entry name" value="Acyl_transf_3_dom"/>
</dbReference>
<feature type="domain" description="Acyltransferase 3" evidence="8">
    <location>
        <begin position="9"/>
        <end position="326"/>
    </location>
</feature>
<feature type="transmembrane region" description="Helical" evidence="7">
    <location>
        <begin position="82"/>
        <end position="102"/>
    </location>
</feature>
<evidence type="ECO:0000313" key="9">
    <source>
        <dbReference type="EMBL" id="OGG31274.1"/>
    </source>
</evidence>
<evidence type="ECO:0000256" key="2">
    <source>
        <dbReference type="ARBA" id="ARBA00007400"/>
    </source>
</evidence>
<evidence type="ECO:0000259" key="8">
    <source>
        <dbReference type="Pfam" id="PF01757"/>
    </source>
</evidence>
<feature type="transmembrane region" description="Helical" evidence="7">
    <location>
        <begin position="252"/>
        <end position="272"/>
    </location>
</feature>
<evidence type="ECO:0000256" key="4">
    <source>
        <dbReference type="ARBA" id="ARBA00022692"/>
    </source>
</evidence>
<feature type="transmembrane region" description="Helical" evidence="7">
    <location>
        <begin position="284"/>
        <end position="303"/>
    </location>
</feature>
<evidence type="ECO:0000256" key="7">
    <source>
        <dbReference type="SAM" id="Phobius"/>
    </source>
</evidence>
<name>A0A1F6B2V4_9BACT</name>
<keyword evidence="5 7" id="KW-1133">Transmembrane helix</keyword>
<evidence type="ECO:0000313" key="10">
    <source>
        <dbReference type="Proteomes" id="UP000176450"/>
    </source>
</evidence>
<gene>
    <name evidence="9" type="ORF">A3A63_01160</name>
</gene>
<protein>
    <recommendedName>
        <fullName evidence="8">Acyltransferase 3 domain-containing protein</fullName>
    </recommendedName>
</protein>
<evidence type="ECO:0000256" key="6">
    <source>
        <dbReference type="ARBA" id="ARBA00023136"/>
    </source>
</evidence>
<keyword evidence="4 7" id="KW-0812">Transmembrane</keyword>
<dbReference type="AlphaFoldDB" id="A0A1F6B2V4"/>
<evidence type="ECO:0000256" key="5">
    <source>
        <dbReference type="ARBA" id="ARBA00022989"/>
    </source>
</evidence>
<sequence>MKTSTRFFYIDCIRAVAIIGMVITHVLALHLDSPGMSILWNYLHFVVVGLVFCSAYVFAASRPKDEVIPRRLWVTWFGKRVFRLYLPFILYVLVHYSLWYALPTLFWGYGLHKSVSYVISTLLLTGGVDIGWLTLLFIQLAILSPFLLTVSRNRKIMPLVFITYTAITLIMSFYRIPIQDSRMIGWLPWSYIAFLGYVYADTQKHDARLANLYVRGALVVGVLLFIILRITISALGQSLMFSVHKYPPDLYYLSYGIILTSLMLLVISNRAFTFSPVTRFITFLSKRAYAIFFIHIIVLDFVWTTMHLVWWEEIIVIGTLSVLATYVWDRLQKKLSLRQTYDPRLGDTD</sequence>
<dbReference type="GO" id="GO:0016413">
    <property type="term" value="F:O-acetyltransferase activity"/>
    <property type="evidence" value="ECO:0007669"/>
    <property type="project" value="TreeGrafter"/>
</dbReference>
<feature type="transmembrane region" description="Helical" evidence="7">
    <location>
        <begin position="309"/>
        <end position="328"/>
    </location>
</feature>
<dbReference type="GO" id="GO:0005886">
    <property type="term" value="C:plasma membrane"/>
    <property type="evidence" value="ECO:0007669"/>
    <property type="project" value="UniProtKB-SubCell"/>
</dbReference>
<dbReference type="PANTHER" id="PTHR40074">
    <property type="entry name" value="O-ACETYLTRANSFERASE WECH"/>
    <property type="match status" value="1"/>
</dbReference>
<feature type="transmembrane region" description="Helical" evidence="7">
    <location>
        <begin position="122"/>
        <end position="144"/>
    </location>
</feature>
<organism evidence="9 10">
    <name type="scientific">Candidatus Gottesmanbacteria bacterium RIFCSPLOWO2_01_FULL_46_9</name>
    <dbReference type="NCBI Taxonomy" id="1798394"/>
    <lineage>
        <taxon>Bacteria</taxon>
        <taxon>Candidatus Gottesmaniibacteriota</taxon>
    </lineage>
</organism>
<comment type="similarity">
    <text evidence="2">Belongs to the acyltransferase 3 family.</text>
</comment>